<evidence type="ECO:0000256" key="11">
    <source>
        <dbReference type="ARBA" id="ARBA00022726"/>
    </source>
</evidence>
<evidence type="ECO:0000256" key="4">
    <source>
        <dbReference type="ARBA" id="ARBA00004669"/>
    </source>
</evidence>
<reference evidence="18 19" key="1">
    <citation type="journal article" date="2012" name="J. Bacteriol.">
        <title>Complete Genome Sequence of the Beer Spoilage Organism Pediococcus claussenii ATCC BAA-344T.</title>
        <authorList>
            <person name="Pittet V."/>
            <person name="Abegunde T."/>
            <person name="Marfleet T."/>
            <person name="Haakensen M."/>
            <person name="Morrow K."/>
            <person name="Jayaprakash T."/>
            <person name="Schroeder K."/>
            <person name="Trost B."/>
            <person name="Byrns S."/>
            <person name="Bergsveinson J."/>
            <person name="Kusalik A."/>
            <person name="Ziola B."/>
        </authorList>
    </citation>
    <scope>NUCLEOTIDE SEQUENCE [LARGE SCALE GENOMIC DNA]</scope>
    <source>
        <strain evidence="18 19">ATCC BAA-344</strain>
    </source>
</reference>
<dbReference type="GO" id="GO:0052657">
    <property type="term" value="F:guanine phosphoribosyltransferase activity"/>
    <property type="evidence" value="ECO:0007669"/>
    <property type="project" value="RHEA"/>
</dbReference>
<evidence type="ECO:0000259" key="17">
    <source>
        <dbReference type="Pfam" id="PF00156"/>
    </source>
</evidence>
<dbReference type="KEGG" id="pce:PECL_272"/>
<dbReference type="GO" id="GO:0004422">
    <property type="term" value="F:hypoxanthine phosphoribosyltransferase activity"/>
    <property type="evidence" value="ECO:0007669"/>
    <property type="project" value="InterPro"/>
</dbReference>
<organism evidence="18 19">
    <name type="scientific">Pediococcus claussenii (strain ATCC BAA-344 / DSM 14800 / JCM 18046 / KCTC 3811 / LMG 21948 / P06)</name>
    <dbReference type="NCBI Taxonomy" id="701521"/>
    <lineage>
        <taxon>Bacteria</taxon>
        <taxon>Bacillati</taxon>
        <taxon>Bacillota</taxon>
        <taxon>Bacilli</taxon>
        <taxon>Lactobacillales</taxon>
        <taxon>Lactobacillaceae</taxon>
        <taxon>Pediococcus</taxon>
    </lineage>
</organism>
<keyword evidence="10 16" id="KW-0479">Metal-binding</keyword>
<dbReference type="GO" id="GO:0032264">
    <property type="term" value="P:IMP salvage"/>
    <property type="evidence" value="ECO:0007669"/>
    <property type="project" value="UniProtKB-UniPathway"/>
</dbReference>
<comment type="catalytic activity">
    <reaction evidence="15">
        <text>IMP + diphosphate = hypoxanthine + 5-phospho-alpha-D-ribose 1-diphosphate</text>
        <dbReference type="Rhea" id="RHEA:17973"/>
        <dbReference type="ChEBI" id="CHEBI:17368"/>
        <dbReference type="ChEBI" id="CHEBI:33019"/>
        <dbReference type="ChEBI" id="CHEBI:58017"/>
        <dbReference type="ChEBI" id="CHEBI:58053"/>
        <dbReference type="EC" id="2.4.2.8"/>
    </reaction>
    <physiologicalReaction direction="right-to-left" evidence="15">
        <dbReference type="Rhea" id="RHEA:17975"/>
    </physiologicalReaction>
</comment>
<dbReference type="GO" id="GO:0000287">
    <property type="term" value="F:magnesium ion binding"/>
    <property type="evidence" value="ECO:0007669"/>
    <property type="project" value="TreeGrafter"/>
</dbReference>
<evidence type="ECO:0000256" key="12">
    <source>
        <dbReference type="ARBA" id="ARBA00022741"/>
    </source>
</evidence>
<dbReference type="InterPro" id="IPR050408">
    <property type="entry name" value="HGPRT"/>
</dbReference>
<dbReference type="FunFam" id="3.40.50.2020:FF:000006">
    <property type="entry name" value="Hypoxanthine phosphoribosyltransferase"/>
    <property type="match status" value="1"/>
</dbReference>
<keyword evidence="7 16" id="KW-0963">Cytoplasm</keyword>
<dbReference type="GO" id="GO:0006166">
    <property type="term" value="P:purine ribonucleoside salvage"/>
    <property type="evidence" value="ECO:0007669"/>
    <property type="project" value="UniProtKB-KW"/>
</dbReference>
<dbReference type="GO" id="GO:0006178">
    <property type="term" value="P:guanine salvage"/>
    <property type="evidence" value="ECO:0007669"/>
    <property type="project" value="TreeGrafter"/>
</dbReference>
<dbReference type="AlphaFoldDB" id="G8PAN6"/>
<comment type="subcellular location">
    <subcellularLocation>
        <location evidence="3 16">Cytoplasm</location>
    </subcellularLocation>
</comment>
<dbReference type="HOGENOM" id="CLU_073615_0_0_9"/>
<keyword evidence="9 16" id="KW-0808">Transferase</keyword>
<evidence type="ECO:0000313" key="19">
    <source>
        <dbReference type="Proteomes" id="UP000005444"/>
    </source>
</evidence>
<evidence type="ECO:0000256" key="13">
    <source>
        <dbReference type="ARBA" id="ARBA00022842"/>
    </source>
</evidence>
<evidence type="ECO:0000256" key="5">
    <source>
        <dbReference type="ARBA" id="ARBA00004676"/>
    </source>
</evidence>
<comment type="function">
    <text evidence="2">Purine salvage pathway enzyme that catalyzes the transfer of the ribosyl-5-phosphate group from 5-phospho-alpha-D-ribose 1-diphosphate (PRPP) to the N9 position of the 6-oxopurines hypoxanthine and guanine to form the corresponding ribonucleotides IMP (inosine 5'-monophosphate) and GMP (guanosine 5'-monophosphate), with the release of PPi.</text>
</comment>
<dbReference type="GO" id="GO:0005829">
    <property type="term" value="C:cytosol"/>
    <property type="evidence" value="ECO:0007669"/>
    <property type="project" value="TreeGrafter"/>
</dbReference>
<evidence type="ECO:0000256" key="10">
    <source>
        <dbReference type="ARBA" id="ARBA00022723"/>
    </source>
</evidence>
<dbReference type="EMBL" id="CP003137">
    <property type="protein sequence ID" value="AEV94595.1"/>
    <property type="molecule type" value="Genomic_DNA"/>
</dbReference>
<dbReference type="Gene3D" id="3.40.50.2020">
    <property type="match status" value="1"/>
</dbReference>
<dbReference type="SUPFAM" id="SSF53271">
    <property type="entry name" value="PRTase-like"/>
    <property type="match status" value="1"/>
</dbReference>
<dbReference type="Proteomes" id="UP000005444">
    <property type="component" value="Chromosome"/>
</dbReference>
<comment type="pathway">
    <text evidence="5">Purine metabolism; GMP biosynthesis via salvage pathway; GMP from guanine: step 1/1.</text>
</comment>
<gene>
    <name evidence="18" type="primary">hpt</name>
    <name evidence="18" type="ordered locus">PECL_272</name>
</gene>
<dbReference type="GO" id="GO:0032263">
    <property type="term" value="P:GMP salvage"/>
    <property type="evidence" value="ECO:0007669"/>
    <property type="project" value="UniProtKB-UniPathway"/>
</dbReference>
<comment type="catalytic activity">
    <reaction evidence="14">
        <text>GMP + diphosphate = guanine + 5-phospho-alpha-D-ribose 1-diphosphate</text>
        <dbReference type="Rhea" id="RHEA:25424"/>
        <dbReference type="ChEBI" id="CHEBI:16235"/>
        <dbReference type="ChEBI" id="CHEBI:33019"/>
        <dbReference type="ChEBI" id="CHEBI:58017"/>
        <dbReference type="ChEBI" id="CHEBI:58115"/>
        <dbReference type="EC" id="2.4.2.8"/>
    </reaction>
    <physiologicalReaction direction="right-to-left" evidence="14">
        <dbReference type="Rhea" id="RHEA:25426"/>
    </physiologicalReaction>
</comment>
<keyword evidence="12 16" id="KW-0547">Nucleotide-binding</keyword>
<dbReference type="CDD" id="cd06223">
    <property type="entry name" value="PRTases_typeI"/>
    <property type="match status" value="1"/>
</dbReference>
<dbReference type="UniPathway" id="UPA00909">
    <property type="reaction ID" value="UER00887"/>
</dbReference>
<dbReference type="PATRIC" id="fig|701521.8.peg.264"/>
<proteinExistence type="inferred from homology"/>
<dbReference type="InterPro" id="IPR029057">
    <property type="entry name" value="PRTase-like"/>
</dbReference>
<dbReference type="Pfam" id="PF00156">
    <property type="entry name" value="Pribosyltran"/>
    <property type="match status" value="1"/>
</dbReference>
<protein>
    <recommendedName>
        <fullName evidence="16">Hypoxanthine phosphoribosyltransferase</fullName>
        <ecNumber evidence="16">2.4.2.8</ecNumber>
    </recommendedName>
</protein>
<evidence type="ECO:0000256" key="16">
    <source>
        <dbReference type="RuleBase" id="RU364099"/>
    </source>
</evidence>
<evidence type="ECO:0000256" key="3">
    <source>
        <dbReference type="ARBA" id="ARBA00004496"/>
    </source>
</evidence>
<name>G8PAN6_PEDCP</name>
<evidence type="ECO:0000313" key="18">
    <source>
        <dbReference type="EMBL" id="AEV94595.1"/>
    </source>
</evidence>
<dbReference type="NCBIfam" id="TIGR01203">
    <property type="entry name" value="HGPRTase"/>
    <property type="match status" value="1"/>
</dbReference>
<feature type="domain" description="Phosphoribosyltransferase" evidence="17">
    <location>
        <begin position="11"/>
        <end position="160"/>
    </location>
</feature>
<accession>G8PAN6</accession>
<dbReference type="STRING" id="701521.PECL_272"/>
<dbReference type="EC" id="2.4.2.8" evidence="16"/>
<keyword evidence="13 16" id="KW-0460">Magnesium</keyword>
<comment type="pathway">
    <text evidence="4 16">Purine metabolism; IMP biosynthesis via salvage pathway; IMP from hypoxanthine: step 1/1.</text>
</comment>
<dbReference type="InterPro" id="IPR005904">
    <property type="entry name" value="Hxn_phspho_trans"/>
</dbReference>
<evidence type="ECO:0000256" key="6">
    <source>
        <dbReference type="ARBA" id="ARBA00008391"/>
    </source>
</evidence>
<dbReference type="UniPathway" id="UPA00591">
    <property type="reaction ID" value="UER00648"/>
</dbReference>
<dbReference type="PANTHER" id="PTHR43340">
    <property type="entry name" value="HYPOXANTHINE-GUANINE PHOSPHORIBOSYLTRANSFERASE"/>
    <property type="match status" value="1"/>
</dbReference>
<comment type="similarity">
    <text evidence="6 16">Belongs to the purine/pyrimidine phosphoribosyltransferase family.</text>
</comment>
<dbReference type="GO" id="GO:0000166">
    <property type="term" value="F:nucleotide binding"/>
    <property type="evidence" value="ECO:0007669"/>
    <property type="project" value="UniProtKB-KW"/>
</dbReference>
<evidence type="ECO:0000256" key="7">
    <source>
        <dbReference type="ARBA" id="ARBA00022490"/>
    </source>
</evidence>
<dbReference type="eggNOG" id="COG0634">
    <property type="taxonomic scope" value="Bacteria"/>
</dbReference>
<keyword evidence="19" id="KW-1185">Reference proteome</keyword>
<evidence type="ECO:0000256" key="1">
    <source>
        <dbReference type="ARBA" id="ARBA00001946"/>
    </source>
</evidence>
<dbReference type="InterPro" id="IPR000836">
    <property type="entry name" value="PRTase_dom"/>
</dbReference>
<evidence type="ECO:0000256" key="14">
    <source>
        <dbReference type="ARBA" id="ARBA00048811"/>
    </source>
</evidence>
<evidence type="ECO:0000256" key="9">
    <source>
        <dbReference type="ARBA" id="ARBA00022679"/>
    </source>
</evidence>
<evidence type="ECO:0000256" key="8">
    <source>
        <dbReference type="ARBA" id="ARBA00022676"/>
    </source>
</evidence>
<dbReference type="PANTHER" id="PTHR43340:SF1">
    <property type="entry name" value="HYPOXANTHINE PHOSPHORIBOSYLTRANSFERASE"/>
    <property type="match status" value="1"/>
</dbReference>
<comment type="cofactor">
    <cofactor evidence="1 16">
        <name>Mg(2+)</name>
        <dbReference type="ChEBI" id="CHEBI:18420"/>
    </cofactor>
</comment>
<dbReference type="GO" id="GO:0046100">
    <property type="term" value="P:hypoxanthine metabolic process"/>
    <property type="evidence" value="ECO:0007669"/>
    <property type="project" value="TreeGrafter"/>
</dbReference>
<sequence>MDNDIAKTLYSQNDIHEACVRLGEQLTTDYADKQPLVISVLSGAVFFTTDVVREMDVYADMDFIDVSSYNGGLESSGNIDLVTDLSTDVKGRDILIIEDIVDTGRTLKYIIELLYKRNAKSVKVCALMDKPTGRKIEVKADYVGFVVPDEFVVGYGLDYKGLYRNLPYVGVLKPEIYE</sequence>
<dbReference type="RefSeq" id="WP_014214793.1">
    <property type="nucleotide sequence ID" value="NC_016605.1"/>
</dbReference>
<evidence type="ECO:0000256" key="15">
    <source>
        <dbReference type="ARBA" id="ARBA00049402"/>
    </source>
</evidence>
<keyword evidence="11 16" id="KW-0660">Purine salvage</keyword>
<evidence type="ECO:0000256" key="2">
    <source>
        <dbReference type="ARBA" id="ARBA00002049"/>
    </source>
</evidence>
<keyword evidence="8 16" id="KW-0328">Glycosyltransferase</keyword>